<dbReference type="AlphaFoldDB" id="A0A2I9CY56"/>
<dbReference type="UniPathway" id="UPA00286"/>
<evidence type="ECO:0000256" key="4">
    <source>
        <dbReference type="ARBA" id="ARBA00022729"/>
    </source>
</evidence>
<feature type="region of interest" description="Disordered" evidence="7">
    <location>
        <begin position="372"/>
        <end position="392"/>
    </location>
</feature>
<dbReference type="Proteomes" id="UP000236569">
    <property type="component" value="Unassembled WGS sequence"/>
</dbReference>
<dbReference type="GO" id="GO:0042597">
    <property type="term" value="C:periplasmic space"/>
    <property type="evidence" value="ECO:0007669"/>
    <property type="project" value="UniProtKB-SubCell"/>
</dbReference>
<evidence type="ECO:0000256" key="2">
    <source>
        <dbReference type="ARBA" id="ARBA00005182"/>
    </source>
</evidence>
<keyword evidence="8" id="KW-0472">Membrane</keyword>
<dbReference type="OrthoDB" id="9760774at2"/>
<evidence type="ECO:0000256" key="8">
    <source>
        <dbReference type="SAM" id="Phobius"/>
    </source>
</evidence>
<feature type="domain" description="AlgX/AlgJ SGNH hydrolase-like" evidence="9">
    <location>
        <begin position="99"/>
        <end position="360"/>
    </location>
</feature>
<keyword evidence="11" id="KW-1185">Reference proteome</keyword>
<keyword evidence="6" id="KW-0016">Alginate biosynthesis</keyword>
<dbReference type="InterPro" id="IPR031811">
    <property type="entry name" value="ALGX/ALGJ_SGNH-like"/>
</dbReference>
<keyword evidence="4" id="KW-0732">Signal</keyword>
<dbReference type="Pfam" id="PF16822">
    <property type="entry name" value="ALGX"/>
    <property type="match status" value="1"/>
</dbReference>
<evidence type="ECO:0000256" key="7">
    <source>
        <dbReference type="SAM" id="MobiDB-lite"/>
    </source>
</evidence>
<keyword evidence="8" id="KW-1133">Transmembrane helix</keyword>
<evidence type="ECO:0000259" key="9">
    <source>
        <dbReference type="Pfam" id="PF16822"/>
    </source>
</evidence>
<evidence type="ECO:0000313" key="10">
    <source>
        <dbReference type="EMBL" id="GBF07063.1"/>
    </source>
</evidence>
<feature type="transmembrane region" description="Helical" evidence="8">
    <location>
        <begin position="20"/>
        <end position="42"/>
    </location>
</feature>
<proteinExistence type="predicted"/>
<sequence>MTEFARDHVKNDGQRHAVPAVLHWLPGLFLLAVLGAGALLALTSPGARTLPRDQNVRAGEWTAAYEKGLDAGVPWRRPALDLWGGVGYRLFGEAQPGAVVGRDGWLYTSEEFETAPTDAREVRDKLRYVDQVRRELARDGARLVVALIPAKARLYSSHLGGARVPASKTPEYETFRRGLEAEGIVAPDLYAALRRAAAGGSPNLFFRTDTHWTPDGAGVAARTVASRVRSLGLELPAGEFRGARAAPALYPGDLLRYLPGVERAPSTSDWVRARSTERLDGGGGLLGDEGIAVTLVGTSYSAPSSANVWDFAGQLQQALGTEVLNVADQGRGPFLPMRDYLRSPERTSTPPRVVIWEIPERYLRVNYPELDSAGAAPHARETPGTPPAQGAT</sequence>
<keyword evidence="8" id="KW-0812">Transmembrane</keyword>
<keyword evidence="3" id="KW-0808">Transferase</keyword>
<accession>A0A2I9CY56</accession>
<dbReference type="EMBL" id="BFAG01000012">
    <property type="protein sequence ID" value="GBF07063.1"/>
    <property type="molecule type" value="Genomic_DNA"/>
</dbReference>
<gene>
    <name evidence="10" type="ORF">DAERI_120056</name>
</gene>
<protein>
    <submittedName>
        <fullName evidence="10">Alginate biosynthesis protein</fullName>
    </submittedName>
</protein>
<keyword evidence="5" id="KW-0574">Periplasm</keyword>
<dbReference type="GO" id="GO:0016740">
    <property type="term" value="F:transferase activity"/>
    <property type="evidence" value="ECO:0007669"/>
    <property type="project" value="UniProtKB-KW"/>
</dbReference>
<reference evidence="11" key="1">
    <citation type="submission" date="2018-01" db="EMBL/GenBank/DDBJ databases">
        <title>Draft Genome Sequence of the Radioresistant Bacterium Deinococcus aerius TR0125, Isolated from the Higher Atmosphere above Japan.</title>
        <authorList>
            <person name="Satoh K."/>
            <person name="Arai H."/>
            <person name="Sanzen T."/>
            <person name="Kawaguchi Y."/>
            <person name="Hayashi H."/>
            <person name="Yokobori S."/>
            <person name="Yamagishi A."/>
            <person name="Oono Y."/>
            <person name="Narumi I."/>
        </authorList>
    </citation>
    <scope>NUCLEOTIDE SEQUENCE [LARGE SCALE GENOMIC DNA]</scope>
    <source>
        <strain evidence="11">TR0125</strain>
    </source>
</reference>
<name>A0A2I9CY56_9DEIO</name>
<evidence type="ECO:0000256" key="1">
    <source>
        <dbReference type="ARBA" id="ARBA00004418"/>
    </source>
</evidence>
<organism evidence="10 11">
    <name type="scientific">Deinococcus aerius</name>
    <dbReference type="NCBI Taxonomy" id="200253"/>
    <lineage>
        <taxon>Bacteria</taxon>
        <taxon>Thermotogati</taxon>
        <taxon>Deinococcota</taxon>
        <taxon>Deinococci</taxon>
        <taxon>Deinococcales</taxon>
        <taxon>Deinococcaceae</taxon>
        <taxon>Deinococcus</taxon>
    </lineage>
</organism>
<evidence type="ECO:0000256" key="5">
    <source>
        <dbReference type="ARBA" id="ARBA00022764"/>
    </source>
</evidence>
<comment type="caution">
    <text evidence="10">The sequence shown here is derived from an EMBL/GenBank/DDBJ whole genome shotgun (WGS) entry which is preliminary data.</text>
</comment>
<dbReference type="SUPFAM" id="SSF52266">
    <property type="entry name" value="SGNH hydrolase"/>
    <property type="match status" value="1"/>
</dbReference>
<comment type="pathway">
    <text evidence="2">Glycan biosynthesis; alginate biosynthesis.</text>
</comment>
<evidence type="ECO:0000256" key="6">
    <source>
        <dbReference type="ARBA" id="ARBA00022841"/>
    </source>
</evidence>
<dbReference type="RefSeq" id="WP_103130401.1">
    <property type="nucleotide sequence ID" value="NZ_BFAG01000012.1"/>
</dbReference>
<comment type="subcellular location">
    <subcellularLocation>
        <location evidence="1">Periplasm</location>
    </subcellularLocation>
</comment>
<evidence type="ECO:0000256" key="3">
    <source>
        <dbReference type="ARBA" id="ARBA00022679"/>
    </source>
</evidence>
<dbReference type="GO" id="GO:0042121">
    <property type="term" value="P:alginic acid biosynthetic process"/>
    <property type="evidence" value="ECO:0007669"/>
    <property type="project" value="UniProtKB-UniPathway"/>
</dbReference>
<evidence type="ECO:0000313" key="11">
    <source>
        <dbReference type="Proteomes" id="UP000236569"/>
    </source>
</evidence>